<evidence type="ECO:0000313" key="13">
    <source>
        <dbReference type="Proteomes" id="UP000566819"/>
    </source>
</evidence>
<evidence type="ECO:0000256" key="1">
    <source>
        <dbReference type="ARBA" id="ARBA00004141"/>
    </source>
</evidence>
<dbReference type="PRINTS" id="PR00899">
    <property type="entry name" value="GPCRSTE3"/>
</dbReference>
<evidence type="ECO:0000256" key="3">
    <source>
        <dbReference type="ARBA" id="ARBA00022507"/>
    </source>
</evidence>
<dbReference type="PANTHER" id="PTHR28097">
    <property type="entry name" value="PHEROMONE A FACTOR RECEPTOR"/>
    <property type="match status" value="1"/>
</dbReference>
<dbReference type="GO" id="GO:0000750">
    <property type="term" value="P:pheromone-dependent signal transduction involved in conjugation with cellular fusion"/>
    <property type="evidence" value="ECO:0007669"/>
    <property type="project" value="TreeGrafter"/>
</dbReference>
<feature type="transmembrane region" description="Helical" evidence="11">
    <location>
        <begin position="241"/>
        <end position="265"/>
    </location>
</feature>
<evidence type="ECO:0000256" key="4">
    <source>
        <dbReference type="ARBA" id="ARBA00022692"/>
    </source>
</evidence>
<keyword evidence="6" id="KW-0297">G-protein coupled receptor</keyword>
<proteinExistence type="inferred from homology"/>
<evidence type="ECO:0000256" key="9">
    <source>
        <dbReference type="ARBA" id="ARBA00023224"/>
    </source>
</evidence>
<evidence type="ECO:0000256" key="11">
    <source>
        <dbReference type="SAM" id="Phobius"/>
    </source>
</evidence>
<keyword evidence="7 11" id="KW-0472">Membrane</keyword>
<feature type="transmembrane region" description="Helical" evidence="11">
    <location>
        <begin position="302"/>
        <end position="320"/>
    </location>
</feature>
<keyword evidence="3" id="KW-0589">Pheromone response</keyword>
<comment type="caution">
    <text evidence="12">The sequence shown here is derived from an EMBL/GenBank/DDBJ whole genome shotgun (WGS) entry which is preliminary data.</text>
</comment>
<keyword evidence="5 11" id="KW-1133">Transmembrane helix</keyword>
<reference evidence="12 13" key="1">
    <citation type="submission" date="2020-03" db="EMBL/GenBank/DDBJ databases">
        <title>Draft Genome Sequence of Cudoniella acicularis.</title>
        <authorList>
            <person name="Buettner E."/>
            <person name="Kellner H."/>
        </authorList>
    </citation>
    <scope>NUCLEOTIDE SEQUENCE [LARGE SCALE GENOMIC DNA]</scope>
    <source>
        <strain evidence="12 13">DSM 108380</strain>
    </source>
</reference>
<gene>
    <name evidence="12" type="ORF">G7Y89_g1433</name>
</gene>
<dbReference type="AlphaFoldDB" id="A0A8H4RX97"/>
<feature type="compositionally biased region" description="Basic and acidic residues" evidence="10">
    <location>
        <begin position="542"/>
        <end position="559"/>
    </location>
</feature>
<dbReference type="Proteomes" id="UP000566819">
    <property type="component" value="Unassembled WGS sequence"/>
</dbReference>
<keyword evidence="4 11" id="KW-0812">Transmembrane</keyword>
<name>A0A8H4RX97_9HELO</name>
<dbReference type="Pfam" id="PF02076">
    <property type="entry name" value="STE3"/>
    <property type="match status" value="1"/>
</dbReference>
<dbReference type="InterPro" id="IPR001499">
    <property type="entry name" value="GPCR_STE3"/>
</dbReference>
<evidence type="ECO:0000256" key="2">
    <source>
        <dbReference type="ARBA" id="ARBA00011085"/>
    </source>
</evidence>
<protein>
    <recommendedName>
        <fullName evidence="14">Pheromone a factor receptor</fullName>
    </recommendedName>
</protein>
<dbReference type="EMBL" id="JAAMPI010000055">
    <property type="protein sequence ID" value="KAF4636654.1"/>
    <property type="molecule type" value="Genomic_DNA"/>
</dbReference>
<accession>A0A8H4RX97</accession>
<dbReference type="OrthoDB" id="2874149at2759"/>
<keyword evidence="9" id="KW-0807">Transducer</keyword>
<dbReference type="GO" id="GO:0004932">
    <property type="term" value="F:mating-type factor pheromone receptor activity"/>
    <property type="evidence" value="ECO:0007669"/>
    <property type="project" value="InterPro"/>
</dbReference>
<feature type="compositionally biased region" description="Low complexity" evidence="10">
    <location>
        <begin position="408"/>
        <end position="418"/>
    </location>
</feature>
<sequence length="576" mass="64423">MSNSIASPEIPTTLPKVIQVPNPPDFPYRQADPINAIALPTMAALAIAGTYLPWRDFWRKRNLAACSMIASNTIVLLYTTINAIIWPNDDWSTWWEGVGLCDLEVTTKWPLTVVTNLALVCFVKNLASVFNTRKNSFVKTSAMRRRQYIVDFLIIFTLPIIQVAVWPVLSTGRFSIFAVTGCVGTADPAWPTILIIIATYPIYDCLGAYFAKVKLGIGLFKYRKAIGDTLSSSGTGMNTKYFVKLSIISLTVVTVWFPLNIYYMYLNRPDPVHGWSYKADHNPLVWNPILFYNTGLVPHIQYLAWGPVAFSLFIFFFFGFNHEAIDTYRSCLVLLGFGFCFPSLKAARDPTAPRRYSDTLDKLDIVSRVMKYFDQSTRKNSSTEGTTIVNSLNASTSRPGAIQGSGSGTQHSSSSSSQADNDTIQPVPTEDSWPPTYDKSPSFSRPQQKSFLSAFRTHLTFPFPLFHSKSKNVNEQPISATNITNTDRDMEKGMEVSCQPAELTPEPQSVMTNIWSDGMMAHPGQPVTLPDSDKYVQGPKMGTREYREREKRNTEEAKKNGVPGVVVKKSFDQKEG</sequence>
<feature type="region of interest" description="Disordered" evidence="10">
    <location>
        <begin position="391"/>
        <end position="445"/>
    </location>
</feature>
<feature type="region of interest" description="Disordered" evidence="10">
    <location>
        <begin position="527"/>
        <end position="576"/>
    </location>
</feature>
<comment type="subcellular location">
    <subcellularLocation>
        <location evidence="1">Membrane</location>
        <topology evidence="1">Multi-pass membrane protein</topology>
    </subcellularLocation>
</comment>
<evidence type="ECO:0000256" key="6">
    <source>
        <dbReference type="ARBA" id="ARBA00023040"/>
    </source>
</evidence>
<evidence type="ECO:0000256" key="10">
    <source>
        <dbReference type="SAM" id="MobiDB-lite"/>
    </source>
</evidence>
<keyword evidence="13" id="KW-1185">Reference proteome</keyword>
<comment type="similarity">
    <text evidence="2">Belongs to the G-protein coupled receptor 4 family.</text>
</comment>
<evidence type="ECO:0000256" key="8">
    <source>
        <dbReference type="ARBA" id="ARBA00023170"/>
    </source>
</evidence>
<organism evidence="12 13">
    <name type="scientific">Cudoniella acicularis</name>
    <dbReference type="NCBI Taxonomy" id="354080"/>
    <lineage>
        <taxon>Eukaryota</taxon>
        <taxon>Fungi</taxon>
        <taxon>Dikarya</taxon>
        <taxon>Ascomycota</taxon>
        <taxon>Pezizomycotina</taxon>
        <taxon>Leotiomycetes</taxon>
        <taxon>Helotiales</taxon>
        <taxon>Tricladiaceae</taxon>
        <taxon>Cudoniella</taxon>
    </lineage>
</organism>
<dbReference type="GO" id="GO:0005886">
    <property type="term" value="C:plasma membrane"/>
    <property type="evidence" value="ECO:0007669"/>
    <property type="project" value="TreeGrafter"/>
</dbReference>
<feature type="transmembrane region" description="Helical" evidence="11">
    <location>
        <begin position="64"/>
        <end position="86"/>
    </location>
</feature>
<evidence type="ECO:0000256" key="5">
    <source>
        <dbReference type="ARBA" id="ARBA00022989"/>
    </source>
</evidence>
<evidence type="ECO:0000313" key="12">
    <source>
        <dbReference type="EMBL" id="KAF4636654.1"/>
    </source>
</evidence>
<feature type="transmembrane region" description="Helical" evidence="11">
    <location>
        <begin position="34"/>
        <end position="52"/>
    </location>
</feature>
<dbReference type="PANTHER" id="PTHR28097:SF1">
    <property type="entry name" value="PHEROMONE A FACTOR RECEPTOR"/>
    <property type="match status" value="1"/>
</dbReference>
<evidence type="ECO:0000256" key="7">
    <source>
        <dbReference type="ARBA" id="ARBA00023136"/>
    </source>
</evidence>
<feature type="transmembrane region" description="Helical" evidence="11">
    <location>
        <begin position="189"/>
        <end position="211"/>
    </location>
</feature>
<feature type="transmembrane region" description="Helical" evidence="11">
    <location>
        <begin position="109"/>
        <end position="127"/>
    </location>
</feature>
<evidence type="ECO:0008006" key="14">
    <source>
        <dbReference type="Google" id="ProtNLM"/>
    </source>
</evidence>
<keyword evidence="8" id="KW-0675">Receptor</keyword>
<feature type="transmembrane region" description="Helical" evidence="11">
    <location>
        <begin position="148"/>
        <end position="169"/>
    </location>
</feature>